<dbReference type="SMART" id="SM00034">
    <property type="entry name" value="CLECT"/>
    <property type="match status" value="1"/>
</dbReference>
<feature type="chain" id="PRO_5035714510" description="C-type lectin domain-containing protein" evidence="2">
    <location>
        <begin position="22"/>
        <end position="159"/>
    </location>
</feature>
<evidence type="ECO:0000259" key="3">
    <source>
        <dbReference type="PROSITE" id="PS50041"/>
    </source>
</evidence>
<feature type="signal peptide" evidence="2">
    <location>
        <begin position="1"/>
        <end position="21"/>
    </location>
</feature>
<dbReference type="CDD" id="cd00037">
    <property type="entry name" value="CLECT"/>
    <property type="match status" value="1"/>
</dbReference>
<name>A0A8P4GI52_DICLA</name>
<dbReference type="Proteomes" id="UP000694389">
    <property type="component" value="Unassembled WGS sequence"/>
</dbReference>
<protein>
    <recommendedName>
        <fullName evidence="3">C-type lectin domain-containing protein</fullName>
    </recommendedName>
</protein>
<feature type="domain" description="C-type lectin" evidence="3">
    <location>
        <begin position="39"/>
        <end position="156"/>
    </location>
</feature>
<keyword evidence="5" id="KW-1185">Reference proteome</keyword>
<dbReference type="InterPro" id="IPR002353">
    <property type="entry name" value="AntifreezeII"/>
</dbReference>
<reference evidence="4" key="2">
    <citation type="submission" date="2025-09" db="UniProtKB">
        <authorList>
            <consortium name="Ensembl"/>
        </authorList>
    </citation>
    <scope>IDENTIFICATION</scope>
</reference>
<dbReference type="PROSITE" id="PS50041">
    <property type="entry name" value="C_TYPE_LECTIN_2"/>
    <property type="match status" value="1"/>
</dbReference>
<dbReference type="InterPro" id="IPR018378">
    <property type="entry name" value="C-type_lectin_CS"/>
</dbReference>
<dbReference type="PROSITE" id="PS00615">
    <property type="entry name" value="C_TYPE_LECTIN_1"/>
    <property type="match status" value="1"/>
</dbReference>
<dbReference type="Pfam" id="PF00059">
    <property type="entry name" value="Lectin_C"/>
    <property type="match status" value="1"/>
</dbReference>
<dbReference type="Ensembl" id="ENSDLAT00005070616.1">
    <property type="protein sequence ID" value="ENSDLAP00005075997.1"/>
    <property type="gene ID" value="ENSDLAG00005033741.1"/>
</dbReference>
<accession>A0A8P4GI52</accession>
<dbReference type="InterPro" id="IPR001304">
    <property type="entry name" value="C-type_lectin-like"/>
</dbReference>
<dbReference type="InterPro" id="IPR050111">
    <property type="entry name" value="C-type_lectin/snaclec_domain"/>
</dbReference>
<keyword evidence="1" id="KW-1015">Disulfide bond</keyword>
<organism evidence="4 5">
    <name type="scientific">Dicentrarchus labrax</name>
    <name type="common">European seabass</name>
    <name type="synonym">Morone labrax</name>
    <dbReference type="NCBI Taxonomy" id="13489"/>
    <lineage>
        <taxon>Eukaryota</taxon>
        <taxon>Metazoa</taxon>
        <taxon>Chordata</taxon>
        <taxon>Craniata</taxon>
        <taxon>Vertebrata</taxon>
        <taxon>Euteleostomi</taxon>
        <taxon>Actinopterygii</taxon>
        <taxon>Neopterygii</taxon>
        <taxon>Teleostei</taxon>
        <taxon>Neoteleostei</taxon>
        <taxon>Acanthomorphata</taxon>
        <taxon>Eupercaria</taxon>
        <taxon>Moronidae</taxon>
        <taxon>Dicentrarchus</taxon>
    </lineage>
</organism>
<proteinExistence type="predicted"/>
<sequence length="159" mass="18065">MRRLTVMALVCAIMILARADAETQPVKTPTSCPSDWTGINGRCFQYVQAALTWAEAEKKCLSMGANLASVHSANEYLEIQMIISRVTKGFGRTWLGGTDCQKEGVWLWSDGTPFDYHHCGKFDNRWWREHCLQMNFGENKCWNDVRCSRKLPAVCAKNP</sequence>
<dbReference type="PRINTS" id="PR00356">
    <property type="entry name" value="ANTIFREEZEII"/>
</dbReference>
<dbReference type="AlphaFoldDB" id="A0A8P4GI52"/>
<evidence type="ECO:0000313" key="5">
    <source>
        <dbReference type="Proteomes" id="UP000694389"/>
    </source>
</evidence>
<dbReference type="InterPro" id="IPR016187">
    <property type="entry name" value="CTDL_fold"/>
</dbReference>
<dbReference type="SUPFAM" id="SSF56436">
    <property type="entry name" value="C-type lectin-like"/>
    <property type="match status" value="1"/>
</dbReference>
<evidence type="ECO:0000313" key="4">
    <source>
        <dbReference type="Ensembl" id="ENSDLAP00005075997.1"/>
    </source>
</evidence>
<dbReference type="Gene3D" id="3.10.100.10">
    <property type="entry name" value="Mannose-Binding Protein A, subunit A"/>
    <property type="match status" value="1"/>
</dbReference>
<keyword evidence="2" id="KW-0732">Signal</keyword>
<reference evidence="4" key="1">
    <citation type="submission" date="2025-08" db="UniProtKB">
        <authorList>
            <consortium name="Ensembl"/>
        </authorList>
    </citation>
    <scope>IDENTIFICATION</scope>
</reference>
<evidence type="ECO:0000256" key="1">
    <source>
        <dbReference type="ARBA" id="ARBA00023157"/>
    </source>
</evidence>
<dbReference type="GeneTree" id="ENSGT00940000161814"/>
<dbReference type="InterPro" id="IPR016186">
    <property type="entry name" value="C-type_lectin-like/link_sf"/>
</dbReference>
<dbReference type="PANTHER" id="PTHR22803">
    <property type="entry name" value="MANNOSE, PHOSPHOLIPASE, LECTIN RECEPTOR RELATED"/>
    <property type="match status" value="1"/>
</dbReference>
<evidence type="ECO:0000256" key="2">
    <source>
        <dbReference type="SAM" id="SignalP"/>
    </source>
</evidence>